<dbReference type="SUPFAM" id="SSF51316">
    <property type="entry name" value="Mss4-like"/>
    <property type="match status" value="1"/>
</dbReference>
<accession>A0A8H3TS13</accession>
<gene>
    <name evidence="6" type="ORF">NliqN6_2552</name>
</gene>
<dbReference type="GO" id="GO:0046872">
    <property type="term" value="F:metal ion binding"/>
    <property type="evidence" value="ECO:0007669"/>
    <property type="project" value="UniProtKB-KW"/>
</dbReference>
<comment type="caution">
    <text evidence="6">The sequence shown here is derived from an EMBL/GenBank/DDBJ whole genome shotgun (WGS) entry which is preliminary data.</text>
</comment>
<keyword evidence="4" id="KW-0456">Lyase</keyword>
<dbReference type="PANTHER" id="PTHR33337:SF40">
    <property type="entry name" value="CENP-V_GFA DOMAIN-CONTAINING PROTEIN-RELATED"/>
    <property type="match status" value="1"/>
</dbReference>
<dbReference type="Pfam" id="PF04828">
    <property type="entry name" value="GFA"/>
    <property type="match status" value="1"/>
</dbReference>
<dbReference type="EMBL" id="BLZA01000017">
    <property type="protein sequence ID" value="GHJ86150.1"/>
    <property type="molecule type" value="Genomic_DNA"/>
</dbReference>
<organism evidence="6 7">
    <name type="scientific">Naganishia liquefaciens</name>
    <dbReference type="NCBI Taxonomy" id="104408"/>
    <lineage>
        <taxon>Eukaryota</taxon>
        <taxon>Fungi</taxon>
        <taxon>Dikarya</taxon>
        <taxon>Basidiomycota</taxon>
        <taxon>Agaricomycotina</taxon>
        <taxon>Tremellomycetes</taxon>
        <taxon>Filobasidiales</taxon>
        <taxon>Filobasidiaceae</taxon>
        <taxon>Naganishia</taxon>
    </lineage>
</organism>
<dbReference type="Gene3D" id="3.90.1590.10">
    <property type="entry name" value="glutathione-dependent formaldehyde- activating enzyme (gfa)"/>
    <property type="match status" value="1"/>
</dbReference>
<comment type="similarity">
    <text evidence="1">Belongs to the Gfa family.</text>
</comment>
<keyword evidence="3" id="KW-0862">Zinc</keyword>
<evidence type="ECO:0000256" key="3">
    <source>
        <dbReference type="ARBA" id="ARBA00022833"/>
    </source>
</evidence>
<dbReference type="PANTHER" id="PTHR33337">
    <property type="entry name" value="GFA DOMAIN-CONTAINING PROTEIN"/>
    <property type="match status" value="1"/>
</dbReference>
<feature type="domain" description="CENP-V/GFA" evidence="5">
    <location>
        <begin position="3"/>
        <end position="132"/>
    </location>
</feature>
<evidence type="ECO:0000256" key="2">
    <source>
        <dbReference type="ARBA" id="ARBA00022723"/>
    </source>
</evidence>
<dbReference type="InterPro" id="IPR011057">
    <property type="entry name" value="Mss4-like_sf"/>
</dbReference>
<evidence type="ECO:0000256" key="4">
    <source>
        <dbReference type="ARBA" id="ARBA00023239"/>
    </source>
</evidence>
<dbReference type="PROSITE" id="PS51891">
    <property type="entry name" value="CENP_V_GFA"/>
    <property type="match status" value="1"/>
</dbReference>
<evidence type="ECO:0000256" key="1">
    <source>
        <dbReference type="ARBA" id="ARBA00005495"/>
    </source>
</evidence>
<evidence type="ECO:0000259" key="5">
    <source>
        <dbReference type="PROSITE" id="PS51891"/>
    </source>
</evidence>
<dbReference type="Proteomes" id="UP000620104">
    <property type="component" value="Unassembled WGS sequence"/>
</dbReference>
<dbReference type="OrthoDB" id="9985472at2759"/>
<keyword evidence="7" id="KW-1185">Reference proteome</keyword>
<dbReference type="AlphaFoldDB" id="A0A8H3TS13"/>
<protein>
    <recommendedName>
        <fullName evidence="5">CENP-V/GFA domain-containing protein</fullName>
    </recommendedName>
</protein>
<evidence type="ECO:0000313" key="7">
    <source>
        <dbReference type="Proteomes" id="UP000620104"/>
    </source>
</evidence>
<evidence type="ECO:0000313" key="6">
    <source>
        <dbReference type="EMBL" id="GHJ86150.1"/>
    </source>
</evidence>
<sequence>MIYTGSCYCKKITFQGEIDDPADARTSICHCGNCKKFFGGPYGTTTKFPAAGFRITSTTKPQIHEADNGSGSLLHREFCAKCGGPILEYGKAMEGKSVYVMYGAWDAQGRKDMPPKGEFFTKVREEWLEPIPGLFQKKEIKE</sequence>
<reference evidence="6" key="1">
    <citation type="submission" date="2020-07" db="EMBL/GenBank/DDBJ databases">
        <title>Draft Genome Sequence of a Deep-Sea Yeast, Naganishia (Cryptococcus) liquefaciens strain N6.</title>
        <authorList>
            <person name="Han Y.W."/>
            <person name="Kajitani R."/>
            <person name="Morimoto H."/>
            <person name="Parhat M."/>
            <person name="Tsubouchi H."/>
            <person name="Bakenova O."/>
            <person name="Ogata M."/>
            <person name="Argunhan B."/>
            <person name="Aoki R."/>
            <person name="Kajiwara S."/>
            <person name="Itoh T."/>
            <person name="Iwasaki H."/>
        </authorList>
    </citation>
    <scope>NUCLEOTIDE SEQUENCE</scope>
    <source>
        <strain evidence="6">N6</strain>
    </source>
</reference>
<proteinExistence type="inferred from homology"/>
<dbReference type="InterPro" id="IPR006913">
    <property type="entry name" value="CENP-V/GFA"/>
</dbReference>
<keyword evidence="2" id="KW-0479">Metal-binding</keyword>
<name>A0A8H3TS13_9TREE</name>
<dbReference type="GO" id="GO:0016846">
    <property type="term" value="F:carbon-sulfur lyase activity"/>
    <property type="evidence" value="ECO:0007669"/>
    <property type="project" value="InterPro"/>
</dbReference>